<sequence length="102" mass="11576">MKLTHLKIITPSGIFLETDTDLVTLRTTEGYKGCQYGQNPFVASLVADKLFIGSDKSNTQKVYDIYNGLVYVEEEYTTIFTDKIEEVTSEFRYSDLKSAIKS</sequence>
<gene>
    <name evidence="3" type="ORF">MOS_250</name>
</gene>
<dbReference type="Proteomes" id="UP000009399">
    <property type="component" value="Chromosome"/>
</dbReference>
<keyword evidence="1" id="KW-0139">CF(1)</keyword>
<dbReference type="Pfam" id="PF02823">
    <property type="entry name" value="ATP-synt_DE_N"/>
    <property type="match status" value="1"/>
</dbReference>
<evidence type="ECO:0000259" key="2">
    <source>
        <dbReference type="Pfam" id="PF02823"/>
    </source>
</evidence>
<dbReference type="EMBL" id="CP003914">
    <property type="protein sequence ID" value="AFX74179.1"/>
    <property type="molecule type" value="Genomic_DNA"/>
</dbReference>
<accession>A0AAI8AMM6</accession>
<protein>
    <recommendedName>
        <fullName evidence="2">ATP synthase F1 complex delta/epsilon subunit N-terminal domain-containing protein</fullName>
    </recommendedName>
</protein>
<dbReference type="GeneID" id="93248373"/>
<proteinExistence type="predicted"/>
<evidence type="ECO:0000256" key="1">
    <source>
        <dbReference type="ARBA" id="ARBA00023196"/>
    </source>
</evidence>
<dbReference type="GO" id="GO:0015986">
    <property type="term" value="P:proton motive force-driven ATP synthesis"/>
    <property type="evidence" value="ECO:0007669"/>
    <property type="project" value="InterPro"/>
</dbReference>
<keyword evidence="1" id="KW-0066">ATP synthesis</keyword>
<dbReference type="KEGG" id="mhs:MOS_250"/>
<evidence type="ECO:0000313" key="4">
    <source>
        <dbReference type="Proteomes" id="UP000009399"/>
    </source>
</evidence>
<dbReference type="AlphaFoldDB" id="A0AAI8AMM6"/>
<reference evidence="3 4" key="1">
    <citation type="journal article" date="2013" name="Genome Announc.">
        <title>Complete Genome Sequence of Mycoplasma hyorhinis Strain SK76.</title>
        <authorList>
            <person name="Goodison S."/>
            <person name="Urquidi V."/>
            <person name="Kumar D."/>
            <person name="Reyes L."/>
            <person name="Rosser C.J."/>
        </authorList>
    </citation>
    <scope>NUCLEOTIDE SEQUENCE [LARGE SCALE GENOMIC DNA]</scope>
    <source>
        <strain evidence="3 4">SK76</strain>
    </source>
</reference>
<name>A0AAI8AMM6_MESHY</name>
<dbReference type="InterPro" id="IPR036771">
    <property type="entry name" value="ATPsynth_dsu/esu_N"/>
</dbReference>
<dbReference type="InterPro" id="IPR020546">
    <property type="entry name" value="ATP_synth_F1_dsu/esu_N"/>
</dbReference>
<dbReference type="Gene3D" id="2.60.15.10">
    <property type="entry name" value="F0F1 ATP synthase delta/epsilon subunit, N-terminal"/>
    <property type="match status" value="1"/>
</dbReference>
<dbReference type="RefSeq" id="WP_014335550.1">
    <property type="nucleotide sequence ID" value="NC_019552.1"/>
</dbReference>
<evidence type="ECO:0000313" key="3">
    <source>
        <dbReference type="EMBL" id="AFX74179.1"/>
    </source>
</evidence>
<feature type="domain" description="ATP synthase F1 complex delta/epsilon subunit N-terminal" evidence="2">
    <location>
        <begin position="5"/>
        <end position="83"/>
    </location>
</feature>
<dbReference type="SUPFAM" id="SSF51344">
    <property type="entry name" value="Epsilon subunit of F1F0-ATP synthase N-terminal domain"/>
    <property type="match status" value="1"/>
</dbReference>
<organism evidence="3 4">
    <name type="scientific">Mesomycoplasma hyorhinis SK76</name>
    <dbReference type="NCBI Taxonomy" id="1118964"/>
    <lineage>
        <taxon>Bacteria</taxon>
        <taxon>Bacillati</taxon>
        <taxon>Mycoplasmatota</taxon>
        <taxon>Mycoplasmoidales</taxon>
        <taxon>Metamycoplasmataceae</taxon>
        <taxon>Mesomycoplasma</taxon>
    </lineage>
</organism>
<dbReference type="GO" id="GO:0045259">
    <property type="term" value="C:proton-transporting ATP synthase complex"/>
    <property type="evidence" value="ECO:0007669"/>
    <property type="project" value="UniProtKB-KW"/>
</dbReference>